<feature type="region of interest" description="Disordered" evidence="1">
    <location>
        <begin position="376"/>
        <end position="410"/>
    </location>
</feature>
<feature type="compositionally biased region" description="Pro residues" evidence="1">
    <location>
        <begin position="602"/>
        <end position="611"/>
    </location>
</feature>
<feature type="region of interest" description="Disordered" evidence="1">
    <location>
        <begin position="278"/>
        <end position="312"/>
    </location>
</feature>
<organism evidence="2">
    <name type="scientific">Chromera velia CCMP2878</name>
    <dbReference type="NCBI Taxonomy" id="1169474"/>
    <lineage>
        <taxon>Eukaryota</taxon>
        <taxon>Sar</taxon>
        <taxon>Alveolata</taxon>
        <taxon>Colpodellida</taxon>
        <taxon>Chromeraceae</taxon>
        <taxon>Chromera</taxon>
    </lineage>
</organism>
<dbReference type="InterPro" id="IPR045052">
    <property type="entry name" value="Copine"/>
</dbReference>
<dbReference type="PANTHER" id="PTHR10857">
    <property type="entry name" value="COPINE"/>
    <property type="match status" value="1"/>
</dbReference>
<dbReference type="GO" id="GO:0005544">
    <property type="term" value="F:calcium-dependent phospholipid binding"/>
    <property type="evidence" value="ECO:0007669"/>
    <property type="project" value="InterPro"/>
</dbReference>
<feature type="region of interest" description="Disordered" evidence="1">
    <location>
        <begin position="724"/>
        <end position="752"/>
    </location>
</feature>
<feature type="region of interest" description="Disordered" evidence="1">
    <location>
        <begin position="600"/>
        <end position="638"/>
    </location>
</feature>
<dbReference type="EMBL" id="CDMZ01000231">
    <property type="protein sequence ID" value="CEM09791.1"/>
    <property type="molecule type" value="Genomic_DNA"/>
</dbReference>
<reference evidence="2" key="1">
    <citation type="submission" date="2014-11" db="EMBL/GenBank/DDBJ databases">
        <authorList>
            <person name="Otto D Thomas"/>
            <person name="Naeem Raeece"/>
        </authorList>
    </citation>
    <scope>NUCLEOTIDE SEQUENCE</scope>
</reference>
<evidence type="ECO:0000256" key="1">
    <source>
        <dbReference type="SAM" id="MobiDB-lite"/>
    </source>
</evidence>
<name>A0A0G4FA82_9ALVE</name>
<evidence type="ECO:0008006" key="3">
    <source>
        <dbReference type="Google" id="ProtNLM"/>
    </source>
</evidence>
<evidence type="ECO:0000313" key="2">
    <source>
        <dbReference type="EMBL" id="CEM09791.1"/>
    </source>
</evidence>
<gene>
    <name evidence="2" type="ORF">Cvel_15973</name>
</gene>
<dbReference type="AlphaFoldDB" id="A0A0G4FA82"/>
<feature type="region of interest" description="Disordered" evidence="1">
    <location>
        <begin position="227"/>
        <end position="265"/>
    </location>
</feature>
<proteinExistence type="predicted"/>
<protein>
    <recommendedName>
        <fullName evidence="3">VWFA domain-containing protein</fullName>
    </recommendedName>
</protein>
<dbReference type="VEuPathDB" id="CryptoDB:Cvel_15973"/>
<feature type="compositionally biased region" description="Polar residues" evidence="1">
    <location>
        <begin position="381"/>
        <end position="406"/>
    </location>
</feature>
<dbReference type="GO" id="GO:0071277">
    <property type="term" value="P:cellular response to calcium ion"/>
    <property type="evidence" value="ECO:0007669"/>
    <property type="project" value="TreeGrafter"/>
</dbReference>
<sequence length="752" mass="79432">MERSVTGTAAPPPVTMRPYLLLPPPGNAPLQSTQTSSVFRLAAPMYSLTGTVETLPPVTRQVTTHDTPPLSDEAAEELRGLLQSSRGALLRSGRLLALAAETLKTEALAFSAFFSKHNLPIEASAVASRMESLQNVIDANKPAPVEALLKAGVKIDLIFAVSFTASNGKPTHPKTLHFTGEGPTVYEEVISTVHGTFSKSNSVGRLEASGFGAEVPTETLHASRRLSAENPFNPPAGVESPEGHGGRASPLLKAPTTGGMGAEEGVQVGSHNSVLIHDTLQSPSDSPAGIRVPGGAAGEKGHSAPPSPSVVQVSPHDLFRSDNFPLSLEEGQWAIPDLPQLLQAYRNVLERVRLSGPSKLATLLSTVKLRHTRLSARKASLASQTGTSPLGRSGLTSRLPPSTTSHADPENSFLFETSYKLVVILLDKEMGDPRETADVLRSLASSQQAMSILFVGVGTRSDFRFADLKKALSAQKDSPIRGGSSALPPSLLSSALREVVSFAHVPSAAEAKAAVTAALKGEVERQISEYFDQRGASPSRIAVALQQTALNSRQKQTQSSSLAPASADPLGTRYSMTVPRFVHASRPILPPQRIITASAAVPVPPPLPPHPATLMSSPREPPPPPSPQGNVKGGEEKEEIPSITPVQRMPMQVPPPLPPVLLPPLVPVPPVPVAASCQNLPPQTVDPETQPQSFVTAVPQQQVQVLPATARRVSVRPGTWQVPMQVQVGGPPATYRGPSAPPPPPFFQGIRR</sequence>
<accession>A0A0G4FA82</accession>
<dbReference type="GO" id="GO:0005886">
    <property type="term" value="C:plasma membrane"/>
    <property type="evidence" value="ECO:0007669"/>
    <property type="project" value="TreeGrafter"/>
</dbReference>
<dbReference type="PANTHER" id="PTHR10857:SF106">
    <property type="entry name" value="C2 DOMAIN-CONTAINING PROTEIN"/>
    <property type="match status" value="1"/>
</dbReference>